<organism evidence="1 2">
    <name type="scientific">Malassezia brasiliensis</name>
    <dbReference type="NCBI Taxonomy" id="1821822"/>
    <lineage>
        <taxon>Eukaryota</taxon>
        <taxon>Fungi</taxon>
        <taxon>Dikarya</taxon>
        <taxon>Basidiomycota</taxon>
        <taxon>Ustilaginomycotina</taxon>
        <taxon>Malasseziomycetes</taxon>
        <taxon>Malasseziales</taxon>
        <taxon>Malasseziaceae</taxon>
        <taxon>Malassezia</taxon>
    </lineage>
</organism>
<keyword evidence="2" id="KW-1185">Reference proteome</keyword>
<dbReference type="InterPro" id="IPR051057">
    <property type="entry name" value="PI-PLC_domain"/>
</dbReference>
<dbReference type="InterPro" id="IPR013633">
    <property type="entry name" value="NRDE-2"/>
</dbReference>
<dbReference type="Proteomes" id="UP001216638">
    <property type="component" value="Chromosome 1"/>
</dbReference>
<sequence>MNTRMLLQAISRKLHERTQQNPSDLGAWFDLAELQVRMVHTDPTTPLSRAEESSVARMQMAVLDRAEEASGQNRGAMPLVLGRLLLAANVGLWTSEKLNRAWRNVLEEYVGRSDASLHEYCRMWWLYVHFRKSDWASFALDEMVGIFEEALAAPQQTMFAADLDDVHTFQVHIRGGMQSMREWETHFPMTDFISIMTKTRAVIQEQPDGEDILNNHDMVAWQQTELRAAEHASPRRFENDIPGMSIDPFSYVLFDDLRMVMIEPSPNALASTMRVADALLAYIGLPSHWFTASLLFGQSFLPVVDELRQRPEVWPDMEHFTVPSTMWSQEPWLQSDNAHPSFVQNVPLAPDTFFPRTSQDPRGPWFCVLPKLAMKTAQNAERILVHIEQRLGAAGQKDLASMIALPHAMELYALATMMEEKQLRIYTDLAEPLHSNTLQEHDFIPDEARAKDWIATRQFSNVTFIGAHDSYAVGPTTRFGANQELTVKDQLDSGIRALQIQGHKSSQGGSGISLCHTSCTILNGGTLENYLSNVTEWVKANPNDVISIFIANNDNLPATQWDKGFSSSGLKSYTYAPGGQKLAKKNWPTLQEMINNNQRVVVFMDYETDISNVNYILPEFKNVWENPYDQTKTPFNCTPDRIDGSASSMMYLTNHFLDEEKELFGQSFLTPSVDQLNTTNSANSILQDTNNCAQEHGSYPTFVLVDFFATGNGSVFKAAAKMNNIQFSGANISTSNTNADTEHHDAGYLTQPLAAYWAASAVLALLLGLA</sequence>
<proteinExistence type="predicted"/>
<dbReference type="AlphaFoldDB" id="A0AAF0IRZ2"/>
<dbReference type="EMBL" id="CP119951">
    <property type="protein sequence ID" value="WFC94413.1"/>
    <property type="molecule type" value="Genomic_DNA"/>
</dbReference>
<protein>
    <submittedName>
        <fullName evidence="1">Uncharacterized protein</fullName>
    </submittedName>
</protein>
<gene>
    <name evidence="1" type="ORF">MBRA1_001043</name>
</gene>
<dbReference type="Gene3D" id="3.20.20.190">
    <property type="entry name" value="Phosphatidylinositol (PI) phosphodiesterase"/>
    <property type="match status" value="1"/>
</dbReference>
<dbReference type="PANTHER" id="PTHR13593:SF140">
    <property type="entry name" value="PLC-LIKE PHOSPHODIESTERASE"/>
    <property type="match status" value="1"/>
</dbReference>
<dbReference type="GO" id="GO:0008081">
    <property type="term" value="F:phosphoric diester hydrolase activity"/>
    <property type="evidence" value="ECO:0007669"/>
    <property type="project" value="InterPro"/>
</dbReference>
<evidence type="ECO:0000313" key="1">
    <source>
        <dbReference type="EMBL" id="WFC94413.1"/>
    </source>
</evidence>
<name>A0AAF0IRZ2_9BASI</name>
<evidence type="ECO:0000313" key="2">
    <source>
        <dbReference type="Proteomes" id="UP001216638"/>
    </source>
</evidence>
<dbReference type="Pfam" id="PF26146">
    <property type="entry name" value="PI-PLC_X"/>
    <property type="match status" value="1"/>
</dbReference>
<accession>A0AAF0IRZ2</accession>
<dbReference type="PANTHER" id="PTHR13593">
    <property type="match status" value="1"/>
</dbReference>
<dbReference type="SUPFAM" id="SSF51695">
    <property type="entry name" value="PLC-like phosphodiesterases"/>
    <property type="match status" value="1"/>
</dbReference>
<dbReference type="Pfam" id="PF08424">
    <property type="entry name" value="NRDE-2"/>
    <property type="match status" value="1"/>
</dbReference>
<dbReference type="GO" id="GO:0006629">
    <property type="term" value="P:lipid metabolic process"/>
    <property type="evidence" value="ECO:0007669"/>
    <property type="project" value="InterPro"/>
</dbReference>
<reference evidence="1" key="1">
    <citation type="submission" date="2023-03" db="EMBL/GenBank/DDBJ databases">
        <title>Mating type loci evolution in Malassezia.</title>
        <authorList>
            <person name="Coelho M.A."/>
        </authorList>
    </citation>
    <scope>NUCLEOTIDE SEQUENCE</scope>
    <source>
        <strain evidence="1">CBS 14135</strain>
    </source>
</reference>
<dbReference type="InterPro" id="IPR017946">
    <property type="entry name" value="PLC-like_Pdiesterase_TIM-brl"/>
</dbReference>